<dbReference type="GO" id="GO:0008168">
    <property type="term" value="F:methyltransferase activity"/>
    <property type="evidence" value="ECO:0007669"/>
    <property type="project" value="UniProtKB-KW"/>
</dbReference>
<name>H0EUC8_GLAL7</name>
<dbReference type="OrthoDB" id="540004at2759"/>
<dbReference type="Proteomes" id="UP000005446">
    <property type="component" value="Unassembled WGS sequence"/>
</dbReference>
<dbReference type="HOGENOM" id="CLU_683439_0_0_1"/>
<dbReference type="GO" id="GO:0032259">
    <property type="term" value="P:methylation"/>
    <property type="evidence" value="ECO:0007669"/>
    <property type="project" value="UniProtKB-KW"/>
</dbReference>
<dbReference type="AlphaFoldDB" id="H0EUC8"/>
<sequence>MSDTIKDVSWFARFWGVYGPLIRQNNSTVVAPLIDQARGIVLDIGPGSGEWLSLFNKENVTKIYGVEPNVDHHPRLREKIVQAGLQDKYVIIPVGIEDLGEGWVQKGSVDSVVTVLCLCSIPTPEYVISELYQYMREGGIWIIYEHVKTKEEPKTQANPAGRNGSKTRSLRREDLAIDVGPRASQGRIQQAKFLEDLIKAKEKRGETDLVTVHVEKRYTNLEWKKEVLRQRKEQRVKLQSILEGDDEQAKENARKEVAELDEEERRIPLLDVETAGDDSKELGQPVKKRQKLAQSAPRRTRSSVATVGKQSEGFSNESSRTPTPYRQLLPAPVASTSPSIVSRSSTPQQAISSSSRTSVAEGNRATAGMPNVPSNEETGVAVYGNNTAQAETTAGDASTNAQP</sequence>
<proteinExistence type="predicted"/>
<dbReference type="SUPFAM" id="SSF53335">
    <property type="entry name" value="S-adenosyl-L-methionine-dependent methyltransferases"/>
    <property type="match status" value="1"/>
</dbReference>
<protein>
    <submittedName>
        <fullName evidence="2">Putative methyltransferase-like protein 7B</fullName>
    </submittedName>
</protein>
<accession>H0EUC8</accession>
<feature type="region of interest" description="Disordered" evidence="1">
    <location>
        <begin position="245"/>
        <end position="403"/>
    </location>
</feature>
<organism evidence="2 3">
    <name type="scientific">Glarea lozoyensis (strain ATCC 74030 / MF5533)</name>
    <dbReference type="NCBI Taxonomy" id="1104152"/>
    <lineage>
        <taxon>Eukaryota</taxon>
        <taxon>Fungi</taxon>
        <taxon>Dikarya</taxon>
        <taxon>Ascomycota</taxon>
        <taxon>Pezizomycotina</taxon>
        <taxon>Leotiomycetes</taxon>
        <taxon>Helotiales</taxon>
        <taxon>Helotiaceae</taxon>
        <taxon>Glarea</taxon>
    </lineage>
</organism>
<dbReference type="InParanoid" id="H0EUC8"/>
<keyword evidence="2" id="KW-0808">Transferase</keyword>
<feature type="compositionally biased region" description="Low complexity" evidence="1">
    <location>
        <begin position="335"/>
        <end position="356"/>
    </location>
</feature>
<evidence type="ECO:0000256" key="1">
    <source>
        <dbReference type="SAM" id="MobiDB-lite"/>
    </source>
</evidence>
<dbReference type="InterPro" id="IPR052356">
    <property type="entry name" value="Thiol_S-MT"/>
</dbReference>
<dbReference type="Pfam" id="PF13489">
    <property type="entry name" value="Methyltransf_23"/>
    <property type="match status" value="1"/>
</dbReference>
<dbReference type="EMBL" id="AGUE01000170">
    <property type="protein sequence ID" value="EHK97864.1"/>
    <property type="molecule type" value="Genomic_DNA"/>
</dbReference>
<keyword evidence="3" id="KW-1185">Reference proteome</keyword>
<dbReference type="PANTHER" id="PTHR45036:SF1">
    <property type="entry name" value="METHYLTRANSFERASE LIKE 7A"/>
    <property type="match status" value="1"/>
</dbReference>
<reference evidence="2 3" key="1">
    <citation type="journal article" date="2012" name="Eukaryot. Cell">
        <title>Genome sequence of the fungus Glarea lozoyensis: the first genome sequence of a species from the Helotiaceae family.</title>
        <authorList>
            <person name="Youssar L."/>
            <person name="Gruening B.A."/>
            <person name="Erxleben A."/>
            <person name="Guenther S."/>
            <person name="Huettel W."/>
        </authorList>
    </citation>
    <scope>NUCLEOTIDE SEQUENCE [LARGE SCALE GENOMIC DNA]</scope>
    <source>
        <strain evidence="3">ATCC 74030 / MF5533</strain>
    </source>
</reference>
<dbReference type="PANTHER" id="PTHR45036">
    <property type="entry name" value="METHYLTRANSFERASE LIKE 7B"/>
    <property type="match status" value="1"/>
</dbReference>
<feature type="compositionally biased region" description="Polar residues" evidence="1">
    <location>
        <begin position="384"/>
        <end position="403"/>
    </location>
</feature>
<evidence type="ECO:0000313" key="2">
    <source>
        <dbReference type="EMBL" id="EHK97864.1"/>
    </source>
</evidence>
<dbReference type="Gene3D" id="3.40.50.150">
    <property type="entry name" value="Vaccinia Virus protein VP39"/>
    <property type="match status" value="1"/>
</dbReference>
<keyword evidence="2" id="KW-0489">Methyltransferase</keyword>
<comment type="caution">
    <text evidence="2">The sequence shown here is derived from an EMBL/GenBank/DDBJ whole genome shotgun (WGS) entry which is preliminary data.</text>
</comment>
<feature type="compositionally biased region" description="Polar residues" evidence="1">
    <location>
        <begin position="302"/>
        <end position="324"/>
    </location>
</feature>
<feature type="compositionally biased region" description="Basic and acidic residues" evidence="1">
    <location>
        <begin position="247"/>
        <end position="268"/>
    </location>
</feature>
<dbReference type="InterPro" id="IPR029063">
    <property type="entry name" value="SAM-dependent_MTases_sf"/>
</dbReference>
<evidence type="ECO:0000313" key="3">
    <source>
        <dbReference type="Proteomes" id="UP000005446"/>
    </source>
</evidence>
<gene>
    <name evidence="2" type="ORF">M7I_6362</name>
</gene>
<dbReference type="CDD" id="cd02440">
    <property type="entry name" value="AdoMet_MTases"/>
    <property type="match status" value="1"/>
</dbReference>